<keyword evidence="2" id="KW-1185">Reference proteome</keyword>
<dbReference type="Proteomes" id="UP000316008">
    <property type="component" value="Unassembled WGS sequence"/>
</dbReference>
<dbReference type="RefSeq" id="WP_144332608.1">
    <property type="nucleotide sequence ID" value="NZ_VLPL01000003.1"/>
</dbReference>
<evidence type="ECO:0000313" key="2">
    <source>
        <dbReference type="Proteomes" id="UP000316008"/>
    </source>
</evidence>
<proteinExistence type="predicted"/>
<reference evidence="1 2" key="1">
    <citation type="submission" date="2019-07" db="EMBL/GenBank/DDBJ databases">
        <authorList>
            <person name="Huq M.A."/>
        </authorList>
    </citation>
    <scope>NUCLEOTIDE SEQUENCE [LARGE SCALE GENOMIC DNA]</scope>
    <source>
        <strain evidence="1 2">MAH-3</strain>
    </source>
</reference>
<accession>A0A556N0D8</accession>
<name>A0A556N0D8_9FLAO</name>
<gene>
    <name evidence="1" type="ORF">FO442_07815</name>
</gene>
<organism evidence="1 2">
    <name type="scientific">Fluviicola chungangensis</name>
    <dbReference type="NCBI Taxonomy" id="2597671"/>
    <lineage>
        <taxon>Bacteria</taxon>
        <taxon>Pseudomonadati</taxon>
        <taxon>Bacteroidota</taxon>
        <taxon>Flavobacteriia</taxon>
        <taxon>Flavobacteriales</taxon>
        <taxon>Crocinitomicaceae</taxon>
        <taxon>Fluviicola</taxon>
    </lineage>
</organism>
<sequence length="352" mass="40794">MQTGNVLSCIDNGVVYFMPSYTDKKERSIYLVDLDGRSKEPLTIREDGIKGFKNERLIQFAVSGSNLIVLSNKSIHFFRRDRNSFQVVKTIKNSYSFDHIEKLGNSFLLHVCYSFHPMDQTETNLWVKLDMSSLEIGKLFTPEIDNSKFGSFVNSWVSTYERTIAHASTSQYKVMFYNDLFLPIDSIELSDELFKLDTGLINNADLYSKEGISNFMKLDDEKFSRIRKVIMLNSTQVLVFSKLSQEALTDKGKVRLDMWDKSSGVWRLQLQVAGDEIYKDGETYDDQHTFLGNLYQNVFDLRISNGQIYCVSFPYYPKVKTESFDRVKDIEASFKDSNEFHYGLEKFVFSNN</sequence>
<comment type="caution">
    <text evidence="1">The sequence shown here is derived from an EMBL/GenBank/DDBJ whole genome shotgun (WGS) entry which is preliminary data.</text>
</comment>
<dbReference type="AlphaFoldDB" id="A0A556N0D8"/>
<evidence type="ECO:0000313" key="1">
    <source>
        <dbReference type="EMBL" id="TSJ45652.1"/>
    </source>
</evidence>
<dbReference type="EMBL" id="VLPL01000003">
    <property type="protein sequence ID" value="TSJ45652.1"/>
    <property type="molecule type" value="Genomic_DNA"/>
</dbReference>
<evidence type="ECO:0008006" key="3">
    <source>
        <dbReference type="Google" id="ProtNLM"/>
    </source>
</evidence>
<protein>
    <recommendedName>
        <fullName evidence="3">6-bladed beta-propeller</fullName>
    </recommendedName>
</protein>